<sequence>MGGEFFLRAFAFFSFRRARCAACSSGFLLPTWRRSSAGSSPAASFPAAPGVSLGARGAGRPTPGSGAEGPRGSSSSVRFRRPMMLLASARGSTVPVIARAVQADEDTVRDLIHKFNEIGLARLNPRWAGGRPRLLDRDDEDFVVQTATTRPTALGKPFTRWSASSLITCAGTSPGPYGSAGRLRGAYCPAAGSPSGARRPGRSPRTPTSTQRSPQSSTRSTSGLTARSRSTSSDRWAFAPPPARAGQNKAGQTAGDVPPNPRDHLFPRRLLRRQTTKCEGSTGAARASTTSGRPCEPSGPPARAAPRSTGSATISPPHTKLAGEEVGGQEQGRAVYYPDLRLLGQPHRAPLRTAAAVHPGQLEPSQPYGPPPGPSRLPALAQPELPPPRRPCSPTT</sequence>
<geneLocation type="plasmid" evidence="2">
    <name>pSHK1</name>
</geneLocation>
<feature type="compositionally biased region" description="Low complexity" evidence="1">
    <location>
        <begin position="301"/>
        <end position="313"/>
    </location>
</feature>
<feature type="compositionally biased region" description="Low complexity" evidence="1">
    <location>
        <begin position="189"/>
        <end position="223"/>
    </location>
</feature>
<gene>
    <name evidence="2" type="ORF">pSHK1.116</name>
</gene>
<reference evidence="2" key="1">
    <citation type="journal article" date="2011" name="Acta Biochim. Biophys. Sin.">
        <title>Characterization of the multiple CRISPR loci on Streptomyces linear plasmid pSHK1.</title>
        <authorList>
            <person name="Guo P."/>
            <person name="Cheng Q."/>
            <person name="Xie P."/>
            <person name="Fan Y."/>
            <person name="Jiang W."/>
            <person name="Qin Z."/>
        </authorList>
    </citation>
    <scope>NUCLEOTIDE SEQUENCE</scope>
    <source>
        <strain evidence="2">HK1</strain>
        <plasmid evidence="2">pSHK1</plasmid>
    </source>
</reference>
<feature type="compositionally biased region" description="Pro residues" evidence="1">
    <location>
        <begin position="384"/>
        <end position="396"/>
    </location>
</feature>
<feature type="region of interest" description="Disordered" evidence="1">
    <location>
        <begin position="347"/>
        <end position="396"/>
    </location>
</feature>
<organism evidence="2">
    <name type="scientific">Streptomyces sp. HK1</name>
    <dbReference type="NCBI Taxonomy" id="405041"/>
    <lineage>
        <taxon>Bacteria</taxon>
        <taxon>Bacillati</taxon>
        <taxon>Actinomycetota</taxon>
        <taxon>Actinomycetes</taxon>
        <taxon>Kitasatosporales</taxon>
        <taxon>Streptomycetaceae</taxon>
        <taxon>Streptomyces</taxon>
    </lineage>
</organism>
<keyword evidence="2" id="KW-0614">Plasmid</keyword>
<proteinExistence type="predicted"/>
<feature type="compositionally biased region" description="Polar residues" evidence="1">
    <location>
        <begin position="224"/>
        <end position="234"/>
    </location>
</feature>
<name>B0LUB7_9ACTN</name>
<dbReference type="EMBL" id="EU372836">
    <property type="protein sequence ID" value="ABY83585.1"/>
    <property type="molecule type" value="Genomic_DNA"/>
</dbReference>
<dbReference type="InterPro" id="IPR009057">
    <property type="entry name" value="Homeodomain-like_sf"/>
</dbReference>
<evidence type="ECO:0000256" key="1">
    <source>
        <dbReference type="SAM" id="MobiDB-lite"/>
    </source>
</evidence>
<dbReference type="SUPFAM" id="SSF46689">
    <property type="entry name" value="Homeodomain-like"/>
    <property type="match status" value="1"/>
</dbReference>
<dbReference type="Pfam" id="PF13551">
    <property type="entry name" value="HTH_29"/>
    <property type="match status" value="1"/>
</dbReference>
<feature type="region of interest" description="Disordered" evidence="1">
    <location>
        <begin position="39"/>
        <end position="76"/>
    </location>
</feature>
<dbReference type="AlphaFoldDB" id="B0LUB7"/>
<accession>B0LUB7</accession>
<protein>
    <submittedName>
        <fullName evidence="2">Probable transposase</fullName>
    </submittedName>
</protein>
<feature type="compositionally biased region" description="Low complexity" evidence="1">
    <location>
        <begin position="39"/>
        <end position="50"/>
    </location>
</feature>
<feature type="region of interest" description="Disordered" evidence="1">
    <location>
        <begin position="189"/>
        <end position="332"/>
    </location>
</feature>
<evidence type="ECO:0000313" key="2">
    <source>
        <dbReference type="EMBL" id="ABY83585.1"/>
    </source>
</evidence>